<dbReference type="Pfam" id="PF00376">
    <property type="entry name" value="MerR"/>
    <property type="match status" value="1"/>
</dbReference>
<feature type="region of interest" description="Disordered" evidence="6">
    <location>
        <begin position="208"/>
        <end position="229"/>
    </location>
</feature>
<dbReference type="GO" id="GO:0015074">
    <property type="term" value="P:DNA integration"/>
    <property type="evidence" value="ECO:0007669"/>
    <property type="project" value="UniProtKB-KW"/>
</dbReference>
<dbReference type="Gene3D" id="3.40.50.1390">
    <property type="entry name" value="Resolvase, N-terminal catalytic domain"/>
    <property type="match status" value="1"/>
</dbReference>
<keyword evidence="10" id="KW-1185">Reference proteome</keyword>
<evidence type="ECO:0000313" key="9">
    <source>
        <dbReference type="EMBL" id="SMC07490.1"/>
    </source>
</evidence>
<sequence>MKWIKYISIGKAPKILGITPKTLRRWEQAQTIQSVRTPTGYRRYRADDIMRLLTQRQMGFGARCVIYARVSSSKQTRDGNLDRQRDRLREEAQKRGYDPVLVVAEQASGINDKRRGLWRVLHLAEKRGFDVLLIEYPDRLARFGYRYLVEYLRAFDVRVETAQDPPPASFEDELTRDLITILTVFSARLYGRRSQGFRKKITETIHEHHEKGGEQTFGNRRQDPDLAAP</sequence>
<dbReference type="PROSITE" id="PS51736">
    <property type="entry name" value="RECOMBINASES_3"/>
    <property type="match status" value="1"/>
</dbReference>
<evidence type="ECO:0000256" key="3">
    <source>
        <dbReference type="ARBA" id="ARBA00023172"/>
    </source>
</evidence>
<keyword evidence="1" id="KW-0229">DNA integration</keyword>
<dbReference type="InterPro" id="IPR009061">
    <property type="entry name" value="DNA-bd_dom_put_sf"/>
</dbReference>
<dbReference type="InterPro" id="IPR036162">
    <property type="entry name" value="Resolvase-like_N_sf"/>
</dbReference>
<dbReference type="GO" id="GO:0000150">
    <property type="term" value="F:DNA strand exchange activity"/>
    <property type="evidence" value="ECO:0007669"/>
    <property type="project" value="InterPro"/>
</dbReference>
<feature type="domain" description="HTH merR-type" evidence="7">
    <location>
        <begin position="6"/>
        <end position="53"/>
    </location>
</feature>
<dbReference type="GO" id="GO:0003677">
    <property type="term" value="F:DNA binding"/>
    <property type="evidence" value="ECO:0007669"/>
    <property type="project" value="UniProtKB-KW"/>
</dbReference>
<keyword evidence="3" id="KW-0233">DNA recombination</keyword>
<dbReference type="InterPro" id="IPR006119">
    <property type="entry name" value="Resolv_N"/>
</dbReference>
<keyword evidence="2" id="KW-0238">DNA-binding</keyword>
<protein>
    <submittedName>
        <fullName evidence="9">Predicted site-specific integrase-resolvase</fullName>
    </submittedName>
</protein>
<dbReference type="Gene3D" id="1.10.1660.10">
    <property type="match status" value="1"/>
</dbReference>
<dbReference type="PANTHER" id="PTHR36172">
    <property type="match status" value="1"/>
</dbReference>
<dbReference type="Pfam" id="PF00239">
    <property type="entry name" value="Resolvase"/>
    <property type="match status" value="1"/>
</dbReference>
<feature type="compositionally biased region" description="Basic and acidic residues" evidence="6">
    <location>
        <begin position="220"/>
        <end position="229"/>
    </location>
</feature>
<proteinExistence type="predicted"/>
<dbReference type="Gene3D" id="1.10.287.2170">
    <property type="match status" value="1"/>
</dbReference>
<dbReference type="InterPro" id="IPR051491">
    <property type="entry name" value="Recombinase/Transposase-rel"/>
</dbReference>
<name>A0A1W1WN91_SULTA</name>
<evidence type="ECO:0000256" key="4">
    <source>
        <dbReference type="PIRSR" id="PIRSR606118-50"/>
    </source>
</evidence>
<dbReference type="GO" id="GO:0006355">
    <property type="term" value="P:regulation of DNA-templated transcription"/>
    <property type="evidence" value="ECO:0007669"/>
    <property type="project" value="InterPro"/>
</dbReference>
<evidence type="ECO:0000259" key="7">
    <source>
        <dbReference type="PROSITE" id="PS50937"/>
    </source>
</evidence>
<dbReference type="InterPro" id="IPR000551">
    <property type="entry name" value="MerR-type_HTH_dom"/>
</dbReference>
<dbReference type="SMART" id="SM00422">
    <property type="entry name" value="HTH_MERR"/>
    <property type="match status" value="1"/>
</dbReference>
<dbReference type="InterPro" id="IPR006118">
    <property type="entry name" value="Recombinase_CS"/>
</dbReference>
<gene>
    <name evidence="9" type="ORF">SAMN00768000_3415</name>
</gene>
<dbReference type="EMBL" id="FWWY01000001">
    <property type="protein sequence ID" value="SMC07490.1"/>
    <property type="molecule type" value="Genomic_DNA"/>
</dbReference>
<evidence type="ECO:0000313" key="10">
    <source>
        <dbReference type="Proteomes" id="UP000192660"/>
    </source>
</evidence>
<dbReference type="PROSITE" id="PS50937">
    <property type="entry name" value="HTH_MERR_2"/>
    <property type="match status" value="1"/>
</dbReference>
<evidence type="ECO:0000256" key="5">
    <source>
        <dbReference type="PROSITE-ProRule" id="PRU10137"/>
    </source>
</evidence>
<dbReference type="SUPFAM" id="SSF46955">
    <property type="entry name" value="Putative DNA-binding domain"/>
    <property type="match status" value="1"/>
</dbReference>
<evidence type="ECO:0000256" key="1">
    <source>
        <dbReference type="ARBA" id="ARBA00022908"/>
    </source>
</evidence>
<dbReference type="SMART" id="SM00857">
    <property type="entry name" value="Resolvase"/>
    <property type="match status" value="1"/>
</dbReference>
<dbReference type="InterPro" id="IPR048046">
    <property type="entry name" value="Transpos_IS607"/>
</dbReference>
<accession>A0A1W1WN91</accession>
<evidence type="ECO:0000259" key="8">
    <source>
        <dbReference type="PROSITE" id="PS51736"/>
    </source>
</evidence>
<dbReference type="AlphaFoldDB" id="A0A1W1WN91"/>
<dbReference type="PROSITE" id="PS00397">
    <property type="entry name" value="RECOMBINASES_1"/>
    <property type="match status" value="1"/>
</dbReference>
<dbReference type="RefSeq" id="WP_242940681.1">
    <property type="nucleotide sequence ID" value="NZ_FWWY01000001.1"/>
</dbReference>
<reference evidence="10" key="1">
    <citation type="submission" date="2017-04" db="EMBL/GenBank/DDBJ databases">
        <authorList>
            <person name="Varghese N."/>
            <person name="Submissions S."/>
        </authorList>
    </citation>
    <scope>NUCLEOTIDE SEQUENCE [LARGE SCALE GENOMIC DNA]</scope>
    <source>
        <strain evidence="10">DSM 9293</strain>
    </source>
</reference>
<organism evidence="9 10">
    <name type="scientific">Sulfobacillus thermosulfidooxidans (strain DSM 9293 / VKM B-1269 / AT-1)</name>
    <dbReference type="NCBI Taxonomy" id="929705"/>
    <lineage>
        <taxon>Bacteria</taxon>
        <taxon>Bacillati</taxon>
        <taxon>Bacillota</taxon>
        <taxon>Clostridia</taxon>
        <taxon>Eubacteriales</taxon>
        <taxon>Clostridiales Family XVII. Incertae Sedis</taxon>
        <taxon>Sulfobacillus</taxon>
    </lineage>
</organism>
<evidence type="ECO:0000256" key="6">
    <source>
        <dbReference type="SAM" id="MobiDB-lite"/>
    </source>
</evidence>
<dbReference type="SUPFAM" id="SSF53041">
    <property type="entry name" value="Resolvase-like"/>
    <property type="match status" value="1"/>
</dbReference>
<evidence type="ECO:0000256" key="2">
    <source>
        <dbReference type="ARBA" id="ARBA00023125"/>
    </source>
</evidence>
<dbReference type="PANTHER" id="PTHR36172:SF1">
    <property type="entry name" value="RESOLVASE-RELATED"/>
    <property type="match status" value="1"/>
</dbReference>
<feature type="active site" description="O-(5'-phospho-DNA)-serine intermediate" evidence="4 5">
    <location>
        <position position="71"/>
    </location>
</feature>
<dbReference type="NCBIfam" id="NF033518">
    <property type="entry name" value="transpos_IS607"/>
    <property type="match status" value="1"/>
</dbReference>
<feature type="domain" description="Resolvase/invertase-type recombinase catalytic" evidence="8">
    <location>
        <begin position="63"/>
        <end position="212"/>
    </location>
</feature>
<dbReference type="Proteomes" id="UP000192660">
    <property type="component" value="Unassembled WGS sequence"/>
</dbReference>